<gene>
    <name evidence="1" type="ORF">H4Rhizo45269e1009_000003</name>
</gene>
<sequence>MGTGWKNDRENETNQLSFWDHASNLIRRRPESDEGLTVFVKINFRVLLLVAVIFDLLHVSVNELVSALI</sequence>
<accession>A0A514D7L9</accession>
<organism evidence="1">
    <name type="scientific">Leviviridae sp</name>
    <dbReference type="NCBI Taxonomy" id="2027243"/>
    <lineage>
        <taxon>Viruses</taxon>
        <taxon>Riboviria</taxon>
        <taxon>Orthornavirae</taxon>
        <taxon>Lenarviricota</taxon>
        <taxon>Leviviricetes</taxon>
        <taxon>Norzivirales</taxon>
        <taxon>Fiersviridae</taxon>
    </lineage>
</organism>
<reference evidence="1" key="1">
    <citation type="submission" date="2019-05" db="EMBL/GenBank/DDBJ databases">
        <title>Metatranscriptomic reconstruction reveals RNA viruses with the potential to shape carbon cycling in soil.</title>
        <authorList>
            <person name="Starr E.P."/>
            <person name="Nuccio E."/>
            <person name="Pett-Ridge J."/>
            <person name="Banfield J.F."/>
            <person name="Firestone M.K."/>
        </authorList>
    </citation>
    <scope>NUCLEOTIDE SEQUENCE</scope>
    <source>
        <strain evidence="1">H4_Rhizo_45_scaffold_269_e_1009</strain>
    </source>
</reference>
<protein>
    <submittedName>
        <fullName evidence="1">Uncharacterized protein</fullName>
    </submittedName>
</protein>
<proteinExistence type="predicted"/>
<dbReference type="EMBL" id="MN034925">
    <property type="protein sequence ID" value="QDH89619.1"/>
    <property type="molecule type" value="Genomic_RNA"/>
</dbReference>
<name>A0A514D7L9_9VIRU</name>
<evidence type="ECO:0000313" key="1">
    <source>
        <dbReference type="EMBL" id="QDH89619.1"/>
    </source>
</evidence>